<evidence type="ECO:0000313" key="2">
    <source>
        <dbReference type="EnsemblMetazoa" id="AALB000573-PA"/>
    </source>
</evidence>
<dbReference type="VEuPathDB" id="VectorBase:AALB000573"/>
<name>A0A182F292_ANOAL</name>
<evidence type="ECO:0000256" key="1">
    <source>
        <dbReference type="SAM" id="MobiDB-lite"/>
    </source>
</evidence>
<sequence length="316" mass="32812">MMALNIAVPIPSVGDLLEVFGLLSPISPVNIDCHSGGLKALVSPVGSESSGVSSLDLEDLKKQIPSSPTLSDDNDEASASGGDGSGSSSDSSSSSSSASTISTTSTRTSSTSSSSSSSSTDDESAPNNSEESNEQLPPSPTAPAADSSMAGNEKEGVSGNAAETLFSQSLSSPVGKVVPGADLVLPAFASAVKEPIFSLPRRSIRYANRDILDLASNVRSPTESVAGFFKVHYAELPETDSIQFFLNNRSQYHRLGPNGHVQEYRMAGCNCCDFKNSMAANSGSVQQQESAGAIANAAKLFKELTPYQAQYYSNCL</sequence>
<dbReference type="Proteomes" id="UP000069272">
    <property type="component" value="Chromosome 2L"/>
</dbReference>
<dbReference type="STRING" id="7167.A0A182F292"/>
<feature type="region of interest" description="Disordered" evidence="1">
    <location>
        <begin position="43"/>
        <end position="158"/>
    </location>
</feature>
<accession>A0A182F292</accession>
<feature type="compositionally biased region" description="Low complexity" evidence="1">
    <location>
        <begin position="86"/>
        <end position="130"/>
    </location>
</feature>
<proteinExistence type="predicted"/>
<reference evidence="2 3" key="1">
    <citation type="journal article" date="2017" name="G3 (Bethesda)">
        <title>The Physical Genome Mapping of Anopheles albimanus Corrected Scaffold Misassemblies and Identified Interarm Rearrangements in Genus Anopheles.</title>
        <authorList>
            <person name="Artemov G.N."/>
            <person name="Peery A.N."/>
            <person name="Jiang X."/>
            <person name="Tu Z."/>
            <person name="Stegniy V.N."/>
            <person name="Sharakhova M.V."/>
            <person name="Sharakhov I.V."/>
        </authorList>
    </citation>
    <scope>NUCLEOTIDE SEQUENCE [LARGE SCALE GENOMIC DNA]</scope>
    <source>
        <strain evidence="2 3">ALBI9_A</strain>
    </source>
</reference>
<reference evidence="2" key="2">
    <citation type="submission" date="2022-08" db="UniProtKB">
        <authorList>
            <consortium name="EnsemblMetazoa"/>
        </authorList>
    </citation>
    <scope>IDENTIFICATION</scope>
    <source>
        <strain evidence="2">STECLA/ALBI9_A</strain>
    </source>
</reference>
<dbReference type="VEuPathDB" id="VectorBase:AALB20_030490"/>
<evidence type="ECO:0000313" key="3">
    <source>
        <dbReference type="Proteomes" id="UP000069272"/>
    </source>
</evidence>
<keyword evidence="3" id="KW-1185">Reference proteome</keyword>
<protein>
    <submittedName>
        <fullName evidence="2">Uncharacterized protein</fullName>
    </submittedName>
</protein>
<feature type="compositionally biased region" description="Low complexity" evidence="1">
    <location>
        <begin position="43"/>
        <end position="55"/>
    </location>
</feature>
<organism evidence="2 3">
    <name type="scientific">Anopheles albimanus</name>
    <name type="common">New world malaria mosquito</name>
    <dbReference type="NCBI Taxonomy" id="7167"/>
    <lineage>
        <taxon>Eukaryota</taxon>
        <taxon>Metazoa</taxon>
        <taxon>Ecdysozoa</taxon>
        <taxon>Arthropoda</taxon>
        <taxon>Hexapoda</taxon>
        <taxon>Insecta</taxon>
        <taxon>Pterygota</taxon>
        <taxon>Neoptera</taxon>
        <taxon>Endopterygota</taxon>
        <taxon>Diptera</taxon>
        <taxon>Nematocera</taxon>
        <taxon>Culicoidea</taxon>
        <taxon>Culicidae</taxon>
        <taxon>Anophelinae</taxon>
        <taxon>Anopheles</taxon>
    </lineage>
</organism>
<dbReference type="EnsemblMetazoa" id="AALB000573-RA">
    <property type="protein sequence ID" value="AALB000573-PA"/>
    <property type="gene ID" value="AALB000573"/>
</dbReference>
<dbReference type="AlphaFoldDB" id="A0A182F292"/>